<feature type="domain" description="Peptidase C14 caspase" evidence="1">
    <location>
        <begin position="2"/>
        <end position="247"/>
    </location>
</feature>
<reference evidence="2" key="1">
    <citation type="journal article" date="2020" name="Nature">
        <title>Giant virus diversity and host interactions through global metagenomics.</title>
        <authorList>
            <person name="Schulz F."/>
            <person name="Roux S."/>
            <person name="Paez-Espino D."/>
            <person name="Jungbluth S."/>
            <person name="Walsh D.A."/>
            <person name="Denef V.J."/>
            <person name="McMahon K.D."/>
            <person name="Konstantinidis K.T."/>
            <person name="Eloe-Fadrosh E.A."/>
            <person name="Kyrpides N.C."/>
            <person name="Woyke T."/>
        </authorList>
    </citation>
    <scope>NUCLEOTIDE SEQUENCE</scope>
    <source>
        <strain evidence="2">GVMAG-M-3300023174-24</strain>
    </source>
</reference>
<dbReference type="PANTHER" id="PTHR48104">
    <property type="entry name" value="METACASPASE-4"/>
    <property type="match status" value="1"/>
</dbReference>
<dbReference type="Pfam" id="PF00656">
    <property type="entry name" value="Peptidase_C14"/>
    <property type="match status" value="1"/>
</dbReference>
<dbReference type="InterPro" id="IPR011600">
    <property type="entry name" value="Pept_C14_caspase"/>
</dbReference>
<dbReference type="PROSITE" id="PS51257">
    <property type="entry name" value="PROKAR_LIPOPROTEIN"/>
    <property type="match status" value="1"/>
</dbReference>
<proteinExistence type="predicted"/>
<dbReference type="PANTHER" id="PTHR48104:SF30">
    <property type="entry name" value="METACASPASE-1"/>
    <property type="match status" value="1"/>
</dbReference>
<dbReference type="AlphaFoldDB" id="A0A6C0DLH4"/>
<sequence length="283" mass="32040">MKKALLIGINYTSLPNVSLSGCINDTINMRNMLVDAYGFELSNIIHLRDDNNDKTIQPTRENIINSLKSLALQSANIEELWIHYSGHGSQIRDTNGDEDDKLDEILIPVDYQTKGIITDDDLLSIIRTIKCRTILLFDSCHSGTVCDLPWLFEYKSTNSYMRTQPNKTAISNPNIFMFSGCKDTQSSFDTYSIESKQAVGAFTYIFIDCLRKANHNKEIMLLYRDICIILSQRVNSQYPLLSCSSDTPKYTFTRTVANPNSGITTSTSTKTIIQTTMKSLMYQ</sequence>
<dbReference type="InterPro" id="IPR029030">
    <property type="entry name" value="Caspase-like_dom_sf"/>
</dbReference>
<dbReference type="EMBL" id="MN739631">
    <property type="protein sequence ID" value="QHT17104.1"/>
    <property type="molecule type" value="Genomic_DNA"/>
</dbReference>
<dbReference type="InterPro" id="IPR050452">
    <property type="entry name" value="Metacaspase"/>
</dbReference>
<dbReference type="GO" id="GO:0006508">
    <property type="term" value="P:proteolysis"/>
    <property type="evidence" value="ECO:0007669"/>
    <property type="project" value="InterPro"/>
</dbReference>
<dbReference type="SUPFAM" id="SSF52129">
    <property type="entry name" value="Caspase-like"/>
    <property type="match status" value="1"/>
</dbReference>
<evidence type="ECO:0000313" key="2">
    <source>
        <dbReference type="EMBL" id="QHT17104.1"/>
    </source>
</evidence>
<protein>
    <recommendedName>
        <fullName evidence="1">Peptidase C14 caspase domain-containing protein</fullName>
    </recommendedName>
</protein>
<organism evidence="2">
    <name type="scientific">viral metagenome</name>
    <dbReference type="NCBI Taxonomy" id="1070528"/>
    <lineage>
        <taxon>unclassified sequences</taxon>
        <taxon>metagenomes</taxon>
        <taxon>organismal metagenomes</taxon>
    </lineage>
</organism>
<dbReference type="GO" id="GO:0005737">
    <property type="term" value="C:cytoplasm"/>
    <property type="evidence" value="ECO:0007669"/>
    <property type="project" value="TreeGrafter"/>
</dbReference>
<dbReference type="GO" id="GO:0004197">
    <property type="term" value="F:cysteine-type endopeptidase activity"/>
    <property type="evidence" value="ECO:0007669"/>
    <property type="project" value="InterPro"/>
</dbReference>
<evidence type="ECO:0000259" key="1">
    <source>
        <dbReference type="Pfam" id="PF00656"/>
    </source>
</evidence>
<accession>A0A6C0DLH4</accession>
<dbReference type="Gene3D" id="3.40.50.12660">
    <property type="match status" value="1"/>
</dbReference>
<name>A0A6C0DLH4_9ZZZZ</name>